<name>A0ABS2AEC3_9ACTN</name>
<proteinExistence type="inferred from homology"/>
<dbReference type="PANTHER" id="PTHR24320">
    <property type="entry name" value="RETINOL DEHYDROGENASE"/>
    <property type="match status" value="1"/>
</dbReference>
<evidence type="ECO:0000313" key="3">
    <source>
        <dbReference type="EMBL" id="MBM2618191.1"/>
    </source>
</evidence>
<dbReference type="InterPro" id="IPR002347">
    <property type="entry name" value="SDR_fam"/>
</dbReference>
<comment type="caution">
    <text evidence="3">The sequence shown here is derived from an EMBL/GenBank/DDBJ whole genome shotgun (WGS) entry which is preliminary data.</text>
</comment>
<dbReference type="Proteomes" id="UP000632138">
    <property type="component" value="Unassembled WGS sequence"/>
</dbReference>
<sequence length="267" mass="27667">MSKKAVVTAGTAGLGYEIARGLAGAGYAVTLVARDPARGQEAAERLGARFVAADLSSLAEVRRLAGRLAADGPLDLLVNNAGGMWVDRWETTDGIEGSFALNHLTPYMLTTTVPMADPSRIVQVTSSAMMAATPVFAEVDLPGEYYGLAVTGRAKLANLAWSLDVAGDLHRRGITLVLADPGPAATPNAAAMAERMLPPAMRPMWSSIQEGVKRPVTEAAAAVIRAATAEAGPGTIFGPTGEPDDSLRAHVTPEITAAVRKLTAAVL</sequence>
<dbReference type="EMBL" id="JAENHP010000006">
    <property type="protein sequence ID" value="MBM2618191.1"/>
    <property type="molecule type" value="Genomic_DNA"/>
</dbReference>
<dbReference type="InterPro" id="IPR036291">
    <property type="entry name" value="NAD(P)-bd_dom_sf"/>
</dbReference>
<dbReference type="PRINTS" id="PR00081">
    <property type="entry name" value="GDHRDH"/>
</dbReference>
<evidence type="ECO:0000256" key="1">
    <source>
        <dbReference type="ARBA" id="ARBA00006484"/>
    </source>
</evidence>
<keyword evidence="4" id="KW-1185">Reference proteome</keyword>
<reference evidence="3 4" key="1">
    <citation type="submission" date="2021-01" db="EMBL/GenBank/DDBJ databases">
        <title>Actinoplanes sp. nov. LDG1-06 isolated from lichen.</title>
        <authorList>
            <person name="Saeng-In P."/>
            <person name="Phongsopitanun W."/>
            <person name="Kanchanasin P."/>
            <person name="Yuki M."/>
            <person name="Kudo T."/>
            <person name="Ohkuma M."/>
            <person name="Tanasupawat S."/>
        </authorList>
    </citation>
    <scope>NUCLEOTIDE SEQUENCE [LARGE SCALE GENOMIC DNA]</scope>
    <source>
        <strain evidence="3 4">LDG1-06</strain>
    </source>
</reference>
<keyword evidence="2" id="KW-0560">Oxidoreductase</keyword>
<dbReference type="Gene3D" id="3.40.50.720">
    <property type="entry name" value="NAD(P)-binding Rossmann-like Domain"/>
    <property type="match status" value="1"/>
</dbReference>
<evidence type="ECO:0000313" key="4">
    <source>
        <dbReference type="Proteomes" id="UP000632138"/>
    </source>
</evidence>
<gene>
    <name evidence="3" type="ORF">JIG36_21775</name>
</gene>
<dbReference type="PANTHER" id="PTHR24320:SF148">
    <property type="entry name" value="NAD(P)-BINDING ROSSMANN-FOLD SUPERFAMILY PROTEIN"/>
    <property type="match status" value="1"/>
</dbReference>
<dbReference type="Pfam" id="PF00106">
    <property type="entry name" value="adh_short"/>
    <property type="match status" value="1"/>
</dbReference>
<organism evidence="3 4">
    <name type="scientific">Paractinoplanes ovalisporus</name>
    <dbReference type="NCBI Taxonomy" id="2810368"/>
    <lineage>
        <taxon>Bacteria</taxon>
        <taxon>Bacillati</taxon>
        <taxon>Actinomycetota</taxon>
        <taxon>Actinomycetes</taxon>
        <taxon>Micromonosporales</taxon>
        <taxon>Micromonosporaceae</taxon>
        <taxon>Paractinoplanes</taxon>
    </lineage>
</organism>
<evidence type="ECO:0000256" key="2">
    <source>
        <dbReference type="ARBA" id="ARBA00023002"/>
    </source>
</evidence>
<comment type="similarity">
    <text evidence="1">Belongs to the short-chain dehydrogenases/reductases (SDR) family.</text>
</comment>
<protein>
    <submittedName>
        <fullName evidence="3">SDR family NAD(P)-dependent oxidoreductase</fullName>
    </submittedName>
</protein>
<dbReference type="SUPFAM" id="SSF51735">
    <property type="entry name" value="NAD(P)-binding Rossmann-fold domains"/>
    <property type="match status" value="1"/>
</dbReference>
<accession>A0ABS2AEC3</accession>
<dbReference type="RefSeq" id="WP_203378177.1">
    <property type="nucleotide sequence ID" value="NZ_JAENHP010000006.1"/>
</dbReference>